<keyword evidence="1" id="KW-1133">Transmembrane helix</keyword>
<sequence>MIVGLFGAVFIVLGLDREPGWPIWMLSGGIITCAALFAFLVALRMTLSVMRFGKVHLYLESEARVGAPLKALVRLPASMAGSAARVELESLRFTRKRGDESMQNEVIWSIARLFPIRARRGAAYADIRLDIPEERAATDLPETVRRFRQMDGHGPGSEIERGTTHYDWELHLRVEVPGVDLERTYHLKVLPQRTQAAPPALDALPSS</sequence>
<accession>A0A562ZV64</accession>
<keyword evidence="3" id="KW-1185">Reference proteome</keyword>
<name>A0A562ZV64_9BURK</name>
<keyword evidence="1" id="KW-0472">Membrane</keyword>
<reference evidence="2 3" key="1">
    <citation type="submission" date="2019-07" db="EMBL/GenBank/DDBJ databases">
        <title>Caenimonas sedimenti sp. nov., isolated from activated sludge.</title>
        <authorList>
            <person name="Xu J."/>
        </authorList>
    </citation>
    <scope>NUCLEOTIDE SEQUENCE [LARGE SCALE GENOMIC DNA]</scope>
    <source>
        <strain evidence="2 3">HX-9-20</strain>
    </source>
</reference>
<feature type="transmembrane region" description="Helical" evidence="1">
    <location>
        <begin position="24"/>
        <end position="43"/>
    </location>
</feature>
<organism evidence="2 3">
    <name type="scientific">Caenimonas sedimenti</name>
    <dbReference type="NCBI Taxonomy" id="2596921"/>
    <lineage>
        <taxon>Bacteria</taxon>
        <taxon>Pseudomonadati</taxon>
        <taxon>Pseudomonadota</taxon>
        <taxon>Betaproteobacteria</taxon>
        <taxon>Burkholderiales</taxon>
        <taxon>Comamonadaceae</taxon>
        <taxon>Caenimonas</taxon>
    </lineage>
</organism>
<protein>
    <submittedName>
        <fullName evidence="2">Uncharacterized protein</fullName>
    </submittedName>
</protein>
<dbReference type="Proteomes" id="UP000318199">
    <property type="component" value="Unassembled WGS sequence"/>
</dbReference>
<evidence type="ECO:0000313" key="3">
    <source>
        <dbReference type="Proteomes" id="UP000318199"/>
    </source>
</evidence>
<evidence type="ECO:0000256" key="1">
    <source>
        <dbReference type="SAM" id="Phobius"/>
    </source>
</evidence>
<dbReference type="RefSeq" id="WP_186510757.1">
    <property type="nucleotide sequence ID" value="NZ_VOBQ01000004.1"/>
</dbReference>
<dbReference type="EMBL" id="VOBQ01000004">
    <property type="protein sequence ID" value="TWO72205.1"/>
    <property type="molecule type" value="Genomic_DNA"/>
</dbReference>
<gene>
    <name evidence="2" type="ORF">FN976_05725</name>
</gene>
<comment type="caution">
    <text evidence="2">The sequence shown here is derived from an EMBL/GenBank/DDBJ whole genome shotgun (WGS) entry which is preliminary data.</text>
</comment>
<evidence type="ECO:0000313" key="2">
    <source>
        <dbReference type="EMBL" id="TWO72205.1"/>
    </source>
</evidence>
<keyword evidence="1" id="KW-0812">Transmembrane</keyword>
<proteinExistence type="predicted"/>
<dbReference type="AlphaFoldDB" id="A0A562ZV64"/>